<keyword evidence="4 6" id="KW-1133">Transmembrane helix</keyword>
<feature type="transmembrane region" description="Helical" evidence="6">
    <location>
        <begin position="173"/>
        <end position="193"/>
    </location>
</feature>
<dbReference type="PROSITE" id="PS50850">
    <property type="entry name" value="MFS"/>
    <property type="match status" value="1"/>
</dbReference>
<dbReference type="CDD" id="cd17319">
    <property type="entry name" value="MFS_ExuT_GudP_like"/>
    <property type="match status" value="1"/>
</dbReference>
<gene>
    <name evidence="8" type="ORF">Rai3103_07430</name>
</gene>
<feature type="transmembrane region" description="Helical" evidence="6">
    <location>
        <begin position="355"/>
        <end position="377"/>
    </location>
</feature>
<feature type="transmembrane region" description="Helical" evidence="6">
    <location>
        <begin position="238"/>
        <end position="260"/>
    </location>
</feature>
<proteinExistence type="predicted"/>
<dbReference type="PANTHER" id="PTHR43791">
    <property type="entry name" value="PERMEASE-RELATED"/>
    <property type="match status" value="1"/>
</dbReference>
<organism evidence="8 9">
    <name type="scientific">Raineyella fluvialis</name>
    <dbReference type="NCBI Taxonomy" id="2662261"/>
    <lineage>
        <taxon>Bacteria</taxon>
        <taxon>Bacillati</taxon>
        <taxon>Actinomycetota</taxon>
        <taxon>Actinomycetes</taxon>
        <taxon>Propionibacteriales</taxon>
        <taxon>Propionibacteriaceae</taxon>
        <taxon>Raineyella</taxon>
    </lineage>
</organism>
<evidence type="ECO:0000256" key="2">
    <source>
        <dbReference type="ARBA" id="ARBA00022448"/>
    </source>
</evidence>
<dbReference type="KEGG" id="rain:Rai3103_07430"/>
<comment type="subcellular location">
    <subcellularLocation>
        <location evidence="1">Cell membrane</location>
        <topology evidence="1">Multi-pass membrane protein</topology>
    </subcellularLocation>
</comment>
<evidence type="ECO:0000256" key="3">
    <source>
        <dbReference type="ARBA" id="ARBA00022692"/>
    </source>
</evidence>
<feature type="transmembrane region" description="Helical" evidence="6">
    <location>
        <begin position="80"/>
        <end position="98"/>
    </location>
</feature>
<dbReference type="InterPro" id="IPR036259">
    <property type="entry name" value="MFS_trans_sf"/>
</dbReference>
<dbReference type="Gene3D" id="1.20.1250.20">
    <property type="entry name" value="MFS general substrate transporter like domains"/>
    <property type="match status" value="2"/>
</dbReference>
<reference evidence="8 9" key="1">
    <citation type="submission" date="2019-10" db="EMBL/GenBank/DDBJ databases">
        <title>Genomic analysis of Raineyella sp. CBA3103.</title>
        <authorList>
            <person name="Roh S.W."/>
        </authorList>
    </citation>
    <scope>NUCLEOTIDE SEQUENCE [LARGE SCALE GENOMIC DNA]</scope>
    <source>
        <strain evidence="8 9">CBA3103</strain>
    </source>
</reference>
<evidence type="ECO:0000259" key="7">
    <source>
        <dbReference type="PROSITE" id="PS50850"/>
    </source>
</evidence>
<dbReference type="SUPFAM" id="SSF103473">
    <property type="entry name" value="MFS general substrate transporter"/>
    <property type="match status" value="1"/>
</dbReference>
<evidence type="ECO:0000256" key="6">
    <source>
        <dbReference type="SAM" id="Phobius"/>
    </source>
</evidence>
<dbReference type="AlphaFoldDB" id="A0A5Q2FFE0"/>
<sequence length="444" mass="48184">MDENKLIGRITRRIVPFVMVLYTVAYVDRSVIGFAKLQMGADVHLSDGAYGLGAGLFFLGYFLFEVPSNFVLPRVGARKWFTRILVTWGLVTMATALTRNPASFYSLRFLLGVAEAGFYPGILYYLTQWYPQRHRTRATGTFVLAAPLAFLIMGPLAGWMLGLDWFGLRGWHWMFLLCGGVAVLAGIPTMFWLKDTPRDAPWISPAEAQWIEDELARDKVELGQVEHHNPFAALGSKYVWGFALLFFPSTVGVYGLSFWVPSVVKEFTKSNMAVGWLSTIPYVFGFIGILLTSRWASRFKENWYPLAAIFAVAAVGIGLAGAVRSPGLELAAMSLAAFCLYSIAGVFWPLPSRYLVGATAAIGIAFVNSFGNIGGFVGPYAVGAISDATGTPRNGMYFLAVVLALGAVGTLVLKAMWGGKNPVTSMVGAGTAGSPQQEDSPVGQ</sequence>
<accession>A0A5Q2FFE0</accession>
<dbReference type="GO" id="GO:0005886">
    <property type="term" value="C:plasma membrane"/>
    <property type="evidence" value="ECO:0007669"/>
    <property type="project" value="UniProtKB-SubCell"/>
</dbReference>
<feature type="domain" description="Major facilitator superfamily (MFS) profile" evidence="7">
    <location>
        <begin position="14"/>
        <end position="418"/>
    </location>
</feature>
<protein>
    <submittedName>
        <fullName evidence="8">MFS transporter</fullName>
    </submittedName>
</protein>
<keyword evidence="3 6" id="KW-0812">Transmembrane</keyword>
<keyword evidence="2" id="KW-0813">Transport</keyword>
<dbReference type="EMBL" id="CP045725">
    <property type="protein sequence ID" value="QGF25131.1"/>
    <property type="molecule type" value="Genomic_DNA"/>
</dbReference>
<evidence type="ECO:0000256" key="5">
    <source>
        <dbReference type="ARBA" id="ARBA00023136"/>
    </source>
</evidence>
<keyword evidence="5 6" id="KW-0472">Membrane</keyword>
<feature type="transmembrane region" description="Helical" evidence="6">
    <location>
        <begin position="303"/>
        <end position="324"/>
    </location>
</feature>
<dbReference type="Pfam" id="PF07690">
    <property type="entry name" value="MFS_1"/>
    <property type="match status" value="1"/>
</dbReference>
<feature type="transmembrane region" description="Helical" evidence="6">
    <location>
        <begin position="138"/>
        <end position="161"/>
    </location>
</feature>
<dbReference type="GO" id="GO:0022857">
    <property type="term" value="F:transmembrane transporter activity"/>
    <property type="evidence" value="ECO:0007669"/>
    <property type="project" value="InterPro"/>
</dbReference>
<feature type="transmembrane region" description="Helical" evidence="6">
    <location>
        <begin position="104"/>
        <end position="126"/>
    </location>
</feature>
<feature type="transmembrane region" description="Helical" evidence="6">
    <location>
        <begin position="14"/>
        <end position="37"/>
    </location>
</feature>
<evidence type="ECO:0000313" key="8">
    <source>
        <dbReference type="EMBL" id="QGF25131.1"/>
    </source>
</evidence>
<evidence type="ECO:0000313" key="9">
    <source>
        <dbReference type="Proteomes" id="UP000386847"/>
    </source>
</evidence>
<feature type="transmembrane region" description="Helical" evidence="6">
    <location>
        <begin position="330"/>
        <end position="348"/>
    </location>
</feature>
<feature type="transmembrane region" description="Helical" evidence="6">
    <location>
        <begin position="397"/>
        <end position="417"/>
    </location>
</feature>
<dbReference type="PANTHER" id="PTHR43791:SF36">
    <property type="entry name" value="TRANSPORTER, PUTATIVE (AFU_ORTHOLOGUE AFUA_6G08340)-RELATED"/>
    <property type="match status" value="1"/>
</dbReference>
<name>A0A5Q2FFE0_9ACTN</name>
<feature type="transmembrane region" description="Helical" evidence="6">
    <location>
        <begin position="272"/>
        <end position="291"/>
    </location>
</feature>
<feature type="transmembrane region" description="Helical" evidence="6">
    <location>
        <begin position="49"/>
        <end position="68"/>
    </location>
</feature>
<dbReference type="FunFam" id="1.20.1250.20:FF:000018">
    <property type="entry name" value="MFS transporter permease"/>
    <property type="match status" value="1"/>
</dbReference>
<keyword evidence="9" id="KW-1185">Reference proteome</keyword>
<dbReference type="InterPro" id="IPR020846">
    <property type="entry name" value="MFS_dom"/>
</dbReference>
<evidence type="ECO:0000256" key="1">
    <source>
        <dbReference type="ARBA" id="ARBA00004651"/>
    </source>
</evidence>
<dbReference type="InterPro" id="IPR011701">
    <property type="entry name" value="MFS"/>
</dbReference>
<evidence type="ECO:0000256" key="4">
    <source>
        <dbReference type="ARBA" id="ARBA00022989"/>
    </source>
</evidence>
<dbReference type="Proteomes" id="UP000386847">
    <property type="component" value="Chromosome"/>
</dbReference>